<evidence type="ECO:0000313" key="2">
    <source>
        <dbReference type="EMBL" id="RIB29819.1"/>
    </source>
</evidence>
<comment type="caution">
    <text evidence="2">The sequence shown here is derived from an EMBL/GenBank/DDBJ whole genome shotgun (WGS) entry which is preliminary data.</text>
</comment>
<gene>
    <name evidence="2" type="ORF">C2G38_2238648</name>
</gene>
<organism evidence="2 3">
    <name type="scientific">Gigaspora rosea</name>
    <dbReference type="NCBI Taxonomy" id="44941"/>
    <lineage>
        <taxon>Eukaryota</taxon>
        <taxon>Fungi</taxon>
        <taxon>Fungi incertae sedis</taxon>
        <taxon>Mucoromycota</taxon>
        <taxon>Glomeromycotina</taxon>
        <taxon>Glomeromycetes</taxon>
        <taxon>Diversisporales</taxon>
        <taxon>Gigasporaceae</taxon>
        <taxon>Gigaspora</taxon>
    </lineage>
</organism>
<evidence type="ECO:0000313" key="3">
    <source>
        <dbReference type="Proteomes" id="UP000266673"/>
    </source>
</evidence>
<proteinExistence type="predicted"/>
<protein>
    <submittedName>
        <fullName evidence="2">Uncharacterized protein</fullName>
    </submittedName>
</protein>
<dbReference type="EMBL" id="QKWP01000028">
    <property type="protein sequence ID" value="RIB29819.1"/>
    <property type="molecule type" value="Genomic_DNA"/>
</dbReference>
<feature type="region of interest" description="Disordered" evidence="1">
    <location>
        <begin position="128"/>
        <end position="158"/>
    </location>
</feature>
<sequence length="388" mass="44693">MYIKASSSRPRKDSKVPSIKFPEALDDTRIPEALEFSLAVLNDIIKNRKKKEEKEIVHLPSSTIVFPQKTHDPIPSQDCISKLELDDLINRYLEVLDDYISESREGRKAKDENKVCEPLTYQQELVRPNQNETHTFGPCSRNGNEDGGTNTDNEFPESDDFAIDLIDDYLAEEPVAKRKKEVTQEPSNIEKDEDKTFTKESEVRRVEDKRIKVQIDEFKVLNRFQISAETSDALGCYYVDQIAVAQNNEKEIRVKEAAYKDPVKADKTKNELPKIESKESQALPYYQKSAEATKTSHVVKPSRGHMVKIERGAPMDFQETFRMDDVNEIDSNEFIKEKEIKIENVPVHVEKATDDKPKLILDKDLDRRSHFERNELFTKDLNEACGHG</sequence>
<dbReference type="AlphaFoldDB" id="A0A397W8X1"/>
<name>A0A397W8X1_9GLOM</name>
<evidence type="ECO:0000256" key="1">
    <source>
        <dbReference type="SAM" id="MobiDB-lite"/>
    </source>
</evidence>
<dbReference type="Proteomes" id="UP000266673">
    <property type="component" value="Unassembled WGS sequence"/>
</dbReference>
<accession>A0A397W8X1</accession>
<feature type="region of interest" description="Disordered" evidence="1">
    <location>
        <begin position="177"/>
        <end position="201"/>
    </location>
</feature>
<reference evidence="2 3" key="1">
    <citation type="submission" date="2018-06" db="EMBL/GenBank/DDBJ databases">
        <title>Comparative genomics reveals the genomic features of Rhizophagus irregularis, R. cerebriforme, R. diaphanum and Gigaspora rosea, and their symbiotic lifestyle signature.</title>
        <authorList>
            <person name="Morin E."/>
            <person name="San Clemente H."/>
            <person name="Chen E.C.H."/>
            <person name="De La Providencia I."/>
            <person name="Hainaut M."/>
            <person name="Kuo A."/>
            <person name="Kohler A."/>
            <person name="Murat C."/>
            <person name="Tang N."/>
            <person name="Roy S."/>
            <person name="Loubradou J."/>
            <person name="Henrissat B."/>
            <person name="Grigoriev I.V."/>
            <person name="Corradi N."/>
            <person name="Roux C."/>
            <person name="Martin F.M."/>
        </authorList>
    </citation>
    <scope>NUCLEOTIDE SEQUENCE [LARGE SCALE GENOMIC DNA]</scope>
    <source>
        <strain evidence="2 3">DAOM 194757</strain>
    </source>
</reference>
<keyword evidence="3" id="KW-1185">Reference proteome</keyword>
<feature type="compositionally biased region" description="Basic and acidic residues" evidence="1">
    <location>
        <begin position="188"/>
        <end position="201"/>
    </location>
</feature>